<evidence type="ECO:0000256" key="2">
    <source>
        <dbReference type="SAM" id="SignalP"/>
    </source>
</evidence>
<dbReference type="RefSeq" id="WP_068591739.1">
    <property type="nucleotide sequence ID" value="NZ_LRXL01000037.1"/>
</dbReference>
<accession>A0A167HGZ7</accession>
<dbReference type="PROSITE" id="PS51257">
    <property type="entry name" value="PROKAR_LIPOPROTEIN"/>
    <property type="match status" value="1"/>
</dbReference>
<gene>
    <name evidence="3" type="ORF">ULVI_08370</name>
</gene>
<dbReference type="AlphaFoldDB" id="A0A167HGZ7"/>
<reference evidence="3 4" key="1">
    <citation type="submission" date="2016-02" db="EMBL/GenBank/DDBJ databases">
        <title>Ulvibacter sp. LPB0005, isolated from Thais luteostoma.</title>
        <authorList>
            <person name="Shin S.-K."/>
            <person name="Yi H."/>
        </authorList>
    </citation>
    <scope>NUCLEOTIDE SEQUENCE [LARGE SCALE GENOMIC DNA]</scope>
    <source>
        <strain evidence="3 4">LPB0005</strain>
    </source>
</reference>
<sequence>MKTSQKSLLLVLPLLFLFLSLSSCESCENQDPQDDDTSQNDDDGQNTDDEPDYEGAPDNIISLEQAKSIYDSYTERRIGLIQQTESPNDDGSPFNPSRYGEWDFETIKHWIAYVKQEAEDVEVEVSGMRFYFANYPDNSNGDLERHNTIFLLPTTNINGQDQGFLTQTNENGQKELVLIADILEGFGKGQQLQSSPTGMNTNKNGGHPKMLMLPLTTVTPPTSSNVQQINSLILNEAHMIPPPNQATEFDN</sequence>
<evidence type="ECO:0008006" key="5">
    <source>
        <dbReference type="Google" id="ProtNLM"/>
    </source>
</evidence>
<dbReference type="STRING" id="1763537.ULVI_08370"/>
<proteinExistence type="predicted"/>
<comment type="caution">
    <text evidence="3">The sequence shown here is derived from an EMBL/GenBank/DDBJ whole genome shotgun (WGS) entry which is preliminary data.</text>
</comment>
<keyword evidence="2" id="KW-0732">Signal</keyword>
<feature type="chain" id="PRO_5007887591" description="Lipoprotein" evidence="2">
    <location>
        <begin position="26"/>
        <end position="251"/>
    </location>
</feature>
<dbReference type="EMBL" id="LRXL01000037">
    <property type="protein sequence ID" value="OAB78593.1"/>
    <property type="molecule type" value="Genomic_DNA"/>
</dbReference>
<name>A0A167HGZ7_9FLAO</name>
<evidence type="ECO:0000313" key="4">
    <source>
        <dbReference type="Proteomes" id="UP000077013"/>
    </source>
</evidence>
<protein>
    <recommendedName>
        <fullName evidence="5">Lipoprotein</fullName>
    </recommendedName>
</protein>
<evidence type="ECO:0000313" key="3">
    <source>
        <dbReference type="EMBL" id="OAB78593.1"/>
    </source>
</evidence>
<evidence type="ECO:0000256" key="1">
    <source>
        <dbReference type="SAM" id="MobiDB-lite"/>
    </source>
</evidence>
<feature type="region of interest" description="Disordered" evidence="1">
    <location>
        <begin position="27"/>
        <end position="60"/>
    </location>
</feature>
<feature type="compositionally biased region" description="Acidic residues" evidence="1">
    <location>
        <begin position="31"/>
        <end position="55"/>
    </location>
</feature>
<organism evidence="3 4">
    <name type="scientific">Cochleicola gelatinilyticus</name>
    <dbReference type="NCBI Taxonomy" id="1763537"/>
    <lineage>
        <taxon>Bacteria</taxon>
        <taxon>Pseudomonadati</taxon>
        <taxon>Bacteroidota</taxon>
        <taxon>Flavobacteriia</taxon>
        <taxon>Flavobacteriales</taxon>
        <taxon>Flavobacteriaceae</taxon>
        <taxon>Cochleicola</taxon>
    </lineage>
</organism>
<dbReference type="Proteomes" id="UP000077013">
    <property type="component" value="Unassembled WGS sequence"/>
</dbReference>
<feature type="signal peptide" evidence="2">
    <location>
        <begin position="1"/>
        <end position="25"/>
    </location>
</feature>
<dbReference type="OrthoDB" id="1427559at2"/>
<keyword evidence="4" id="KW-1185">Reference proteome</keyword>